<sequence>MEEKSLNDGPLGENLKNFRDNAGLTQAELAERLTLHGIPGMYSQTIAKIEGGKRTLKFEEGVRVAEILHIDPQWLLGPGDPAALQVVVAERELNAYKKSRDEAIDRLEALIERRQDLLPWIDDWLSDASSDDPAMAEWLEKVRVRVDEELRMPVSDDMRELLPDLERLIGERQKPKRGRNRK</sequence>
<organism evidence="3 4">
    <name type="scientific">Sinomonas terricola</name>
    <dbReference type="NCBI Taxonomy" id="3110330"/>
    <lineage>
        <taxon>Bacteria</taxon>
        <taxon>Bacillati</taxon>
        <taxon>Actinomycetota</taxon>
        <taxon>Actinomycetes</taxon>
        <taxon>Micrococcales</taxon>
        <taxon>Micrococcaceae</taxon>
        <taxon>Sinomonas</taxon>
    </lineage>
</organism>
<dbReference type="RefSeq" id="WP_323277346.1">
    <property type="nucleotide sequence ID" value="NZ_JAYGGQ010000001.1"/>
</dbReference>
<dbReference type="InterPro" id="IPR001387">
    <property type="entry name" value="Cro/C1-type_HTH"/>
</dbReference>
<comment type="caution">
    <text evidence="3">The sequence shown here is derived from an EMBL/GenBank/DDBJ whole genome shotgun (WGS) entry which is preliminary data.</text>
</comment>
<evidence type="ECO:0000256" key="1">
    <source>
        <dbReference type="SAM" id="Coils"/>
    </source>
</evidence>
<feature type="domain" description="HTH cro/C1-type" evidence="2">
    <location>
        <begin position="15"/>
        <end position="75"/>
    </location>
</feature>
<evidence type="ECO:0000313" key="4">
    <source>
        <dbReference type="Proteomes" id="UP001304769"/>
    </source>
</evidence>
<dbReference type="CDD" id="cd00093">
    <property type="entry name" value="HTH_XRE"/>
    <property type="match status" value="1"/>
</dbReference>
<proteinExistence type="predicted"/>
<dbReference type="Pfam" id="PF12844">
    <property type="entry name" value="HTH_19"/>
    <property type="match status" value="1"/>
</dbReference>
<feature type="coiled-coil region" evidence="1">
    <location>
        <begin position="86"/>
        <end position="113"/>
    </location>
</feature>
<gene>
    <name evidence="3" type="ORF">SPF06_02550</name>
</gene>
<dbReference type="SUPFAM" id="SSF47413">
    <property type="entry name" value="lambda repressor-like DNA-binding domains"/>
    <property type="match status" value="1"/>
</dbReference>
<accession>A0ABU5T1S3</accession>
<keyword evidence="4" id="KW-1185">Reference proteome</keyword>
<dbReference type="EMBL" id="JAYGGQ010000001">
    <property type="protein sequence ID" value="MEA5453593.1"/>
    <property type="molecule type" value="Genomic_DNA"/>
</dbReference>
<evidence type="ECO:0000259" key="2">
    <source>
        <dbReference type="PROSITE" id="PS50943"/>
    </source>
</evidence>
<protein>
    <submittedName>
        <fullName evidence="3">Helix-turn-helix transcriptional regulator</fullName>
    </submittedName>
</protein>
<reference evidence="3 4" key="1">
    <citation type="submission" date="2023-12" db="EMBL/GenBank/DDBJ databases">
        <title>Sinomonas terricola sp. nov, isolated from litchi orchard soil in Guangdong, PR China.</title>
        <authorList>
            <person name="Jiaxin W."/>
            <person name="Yang Z."/>
            <person name="Honghui Z."/>
        </authorList>
    </citation>
    <scope>NUCLEOTIDE SEQUENCE [LARGE SCALE GENOMIC DNA]</scope>
    <source>
        <strain evidence="3 4">JGH33</strain>
    </source>
</reference>
<keyword evidence="1" id="KW-0175">Coiled coil</keyword>
<dbReference type="Gene3D" id="1.10.260.40">
    <property type="entry name" value="lambda repressor-like DNA-binding domains"/>
    <property type="match status" value="1"/>
</dbReference>
<evidence type="ECO:0000313" key="3">
    <source>
        <dbReference type="EMBL" id="MEA5453593.1"/>
    </source>
</evidence>
<dbReference type="Proteomes" id="UP001304769">
    <property type="component" value="Unassembled WGS sequence"/>
</dbReference>
<dbReference type="SMART" id="SM00530">
    <property type="entry name" value="HTH_XRE"/>
    <property type="match status" value="1"/>
</dbReference>
<name>A0ABU5T1S3_9MICC</name>
<dbReference type="InterPro" id="IPR010982">
    <property type="entry name" value="Lambda_DNA-bd_dom_sf"/>
</dbReference>
<dbReference type="PROSITE" id="PS50943">
    <property type="entry name" value="HTH_CROC1"/>
    <property type="match status" value="1"/>
</dbReference>